<dbReference type="Pfam" id="PF04568">
    <property type="entry name" value="IATP"/>
    <property type="match status" value="1"/>
</dbReference>
<dbReference type="Proteomes" id="UP000799640">
    <property type="component" value="Unassembled WGS sequence"/>
</dbReference>
<dbReference type="InterPro" id="IPR007648">
    <property type="entry name" value="ATPase_inhibitor_mt"/>
</dbReference>
<organism evidence="6 7">
    <name type="scientific">Trichodelitschia bisporula</name>
    <dbReference type="NCBI Taxonomy" id="703511"/>
    <lineage>
        <taxon>Eukaryota</taxon>
        <taxon>Fungi</taxon>
        <taxon>Dikarya</taxon>
        <taxon>Ascomycota</taxon>
        <taxon>Pezizomycotina</taxon>
        <taxon>Dothideomycetes</taxon>
        <taxon>Dothideomycetes incertae sedis</taxon>
        <taxon>Phaeotrichales</taxon>
        <taxon>Phaeotrichaceae</taxon>
        <taxon>Trichodelitschia</taxon>
    </lineage>
</organism>
<dbReference type="GO" id="GO:0042030">
    <property type="term" value="F:ATPase inhibitor activity"/>
    <property type="evidence" value="ECO:0007669"/>
    <property type="project" value="InterPro"/>
</dbReference>
<protein>
    <recommendedName>
        <fullName evidence="4">ATPase inhibitor, mitochondrial</fullName>
    </recommendedName>
</protein>
<dbReference type="SUPFAM" id="SSF64602">
    <property type="entry name" value="F1 ATPase inhibitor, IF1, C-terminal domain"/>
    <property type="match status" value="1"/>
</dbReference>
<evidence type="ECO:0000313" key="6">
    <source>
        <dbReference type="EMBL" id="KAF2401588.1"/>
    </source>
</evidence>
<comment type="similarity">
    <text evidence="2 4">Belongs to the ATPase inhibitor family.</text>
</comment>
<evidence type="ECO:0000256" key="1">
    <source>
        <dbReference type="ARBA" id="ARBA00004173"/>
    </source>
</evidence>
<evidence type="ECO:0000313" key="7">
    <source>
        <dbReference type="Proteomes" id="UP000799640"/>
    </source>
</evidence>
<dbReference type="GO" id="GO:0005739">
    <property type="term" value="C:mitochondrion"/>
    <property type="evidence" value="ECO:0007669"/>
    <property type="project" value="UniProtKB-SubCell"/>
</dbReference>
<evidence type="ECO:0000256" key="3">
    <source>
        <dbReference type="ARBA" id="ARBA00023128"/>
    </source>
</evidence>
<evidence type="ECO:0000256" key="2">
    <source>
        <dbReference type="ARBA" id="ARBA00010901"/>
    </source>
</evidence>
<keyword evidence="7" id="KW-1185">Reference proteome</keyword>
<evidence type="ECO:0000256" key="5">
    <source>
        <dbReference type="SAM" id="MobiDB-lite"/>
    </source>
</evidence>
<proteinExistence type="inferred from homology"/>
<dbReference type="EMBL" id="ML996692">
    <property type="protein sequence ID" value="KAF2401588.1"/>
    <property type="molecule type" value="Genomic_DNA"/>
</dbReference>
<dbReference type="Gene3D" id="1.20.5.500">
    <property type="entry name" value="Single helix bin"/>
    <property type="match status" value="1"/>
</dbReference>
<reference evidence="6" key="1">
    <citation type="journal article" date="2020" name="Stud. Mycol.">
        <title>101 Dothideomycetes genomes: a test case for predicting lifestyles and emergence of pathogens.</title>
        <authorList>
            <person name="Haridas S."/>
            <person name="Albert R."/>
            <person name="Binder M."/>
            <person name="Bloem J."/>
            <person name="Labutti K."/>
            <person name="Salamov A."/>
            <person name="Andreopoulos B."/>
            <person name="Baker S."/>
            <person name="Barry K."/>
            <person name="Bills G."/>
            <person name="Bluhm B."/>
            <person name="Cannon C."/>
            <person name="Castanera R."/>
            <person name="Culley D."/>
            <person name="Daum C."/>
            <person name="Ezra D."/>
            <person name="Gonzalez J."/>
            <person name="Henrissat B."/>
            <person name="Kuo A."/>
            <person name="Liang C."/>
            <person name="Lipzen A."/>
            <person name="Lutzoni F."/>
            <person name="Magnuson J."/>
            <person name="Mondo S."/>
            <person name="Nolan M."/>
            <person name="Ohm R."/>
            <person name="Pangilinan J."/>
            <person name="Park H.-J."/>
            <person name="Ramirez L."/>
            <person name="Alfaro M."/>
            <person name="Sun H."/>
            <person name="Tritt A."/>
            <person name="Yoshinaga Y."/>
            <person name="Zwiers L.-H."/>
            <person name="Turgeon B."/>
            <person name="Goodwin S."/>
            <person name="Spatafora J."/>
            <person name="Crous P."/>
            <person name="Grigoriev I."/>
        </authorList>
    </citation>
    <scope>NUCLEOTIDE SEQUENCE</scope>
    <source>
        <strain evidence="6">CBS 262.69</strain>
    </source>
</reference>
<comment type="function">
    <text evidence="4">Inhibits the enzyme activity of ATPase.</text>
</comment>
<feature type="region of interest" description="Disordered" evidence="5">
    <location>
        <begin position="1"/>
        <end position="37"/>
    </location>
</feature>
<comment type="subcellular location">
    <subcellularLocation>
        <location evidence="1">Mitochondrion</location>
    </subcellularLocation>
</comment>
<name>A0A6G1HZW6_9PEZI</name>
<gene>
    <name evidence="6" type="ORF">EJ06DRAFT_349998</name>
</gene>
<evidence type="ECO:0000256" key="4">
    <source>
        <dbReference type="RuleBase" id="RU368087"/>
    </source>
</evidence>
<dbReference type="OrthoDB" id="5532350at2759"/>
<accession>A0A6G1HZW6</accession>
<sequence length="101" mass="11403">MPSSAHDVMSFVSPKELHSELSRPQPGSQTPPPSASHFVLGIKAGDAFTSREKANEEFYIRKEERQKLLLLREKLSAQKKHIEELDKHIEGLTRESGGEKH</sequence>
<dbReference type="AlphaFoldDB" id="A0A6G1HZW6"/>
<keyword evidence="3" id="KW-0496">Mitochondrion</keyword>